<reference evidence="3" key="1">
    <citation type="submission" date="2022-07" db="EMBL/GenBank/DDBJ databases">
        <authorList>
            <person name="Macas J."/>
            <person name="Novak P."/>
            <person name="Neumann P."/>
        </authorList>
    </citation>
    <scope>NUCLEOTIDE SEQUENCE</scope>
</reference>
<gene>
    <name evidence="3" type="ORF">CEPIT_LOCUS20932</name>
</gene>
<feature type="signal peptide" evidence="2">
    <location>
        <begin position="1"/>
        <end position="16"/>
    </location>
</feature>
<comment type="caution">
    <text evidence="3">The sequence shown here is derived from an EMBL/GenBank/DDBJ whole genome shotgun (WGS) entry which is preliminary data.</text>
</comment>
<keyword evidence="4" id="KW-1185">Reference proteome</keyword>
<dbReference type="AlphaFoldDB" id="A0AAV0E5C9"/>
<name>A0AAV0E5C9_9ASTE</name>
<dbReference type="EMBL" id="CAMAPF010000233">
    <property type="protein sequence ID" value="CAH9115011.1"/>
    <property type="molecule type" value="Genomic_DNA"/>
</dbReference>
<feature type="chain" id="PRO_5043583627" evidence="2">
    <location>
        <begin position="17"/>
        <end position="150"/>
    </location>
</feature>
<keyword evidence="1" id="KW-1133">Transmembrane helix</keyword>
<accession>A0AAV0E5C9</accession>
<keyword evidence="1" id="KW-0472">Membrane</keyword>
<feature type="transmembrane region" description="Helical" evidence="1">
    <location>
        <begin position="122"/>
        <end position="145"/>
    </location>
</feature>
<evidence type="ECO:0000256" key="2">
    <source>
        <dbReference type="SAM" id="SignalP"/>
    </source>
</evidence>
<evidence type="ECO:0000313" key="3">
    <source>
        <dbReference type="EMBL" id="CAH9115011.1"/>
    </source>
</evidence>
<keyword evidence="2" id="KW-0732">Signal</keyword>
<keyword evidence="1" id="KW-0812">Transmembrane</keyword>
<dbReference type="Proteomes" id="UP001152523">
    <property type="component" value="Unassembled WGS sequence"/>
</dbReference>
<feature type="transmembrane region" description="Helical" evidence="1">
    <location>
        <begin position="79"/>
        <end position="102"/>
    </location>
</feature>
<evidence type="ECO:0000256" key="1">
    <source>
        <dbReference type="SAM" id="Phobius"/>
    </source>
</evidence>
<proteinExistence type="predicted"/>
<evidence type="ECO:0000313" key="4">
    <source>
        <dbReference type="Proteomes" id="UP001152523"/>
    </source>
</evidence>
<sequence length="150" mass="17128">MLLCVTLRFFILEKWAANGSSYTLQPSTGCPLELLFSIHKLHFSQKMMELNGRCMVSTIRHAGKVTSIHFHIKSTSRLIFHYIWSGMWIIDIDVYICTIYFSLGASALSVFKSAFALALFKLNVYVLLKFVLVHLSSGLVSLILVKFKRF</sequence>
<organism evidence="3 4">
    <name type="scientific">Cuscuta epithymum</name>
    <dbReference type="NCBI Taxonomy" id="186058"/>
    <lineage>
        <taxon>Eukaryota</taxon>
        <taxon>Viridiplantae</taxon>
        <taxon>Streptophyta</taxon>
        <taxon>Embryophyta</taxon>
        <taxon>Tracheophyta</taxon>
        <taxon>Spermatophyta</taxon>
        <taxon>Magnoliopsida</taxon>
        <taxon>eudicotyledons</taxon>
        <taxon>Gunneridae</taxon>
        <taxon>Pentapetalae</taxon>
        <taxon>asterids</taxon>
        <taxon>lamiids</taxon>
        <taxon>Solanales</taxon>
        <taxon>Convolvulaceae</taxon>
        <taxon>Cuscuteae</taxon>
        <taxon>Cuscuta</taxon>
        <taxon>Cuscuta subgen. Cuscuta</taxon>
    </lineage>
</organism>
<protein>
    <submittedName>
        <fullName evidence="3">Uncharacterized protein</fullName>
    </submittedName>
</protein>